<sequence length="295" mass="32286">MASLSRGNGAMECRCDGVTAIEKKKRGFFSSPPTLRLDISSCVSFRWPTEGLYPSVATRFVTVPSLCPLTLLSPPLPPCFISSVYRRVAAGLGDSNRWLWVSTVSLKRWRGRGSKAMKQVTQQIFTFALKLAGEGNPVLAKEATAIAIWALTQNVDCCKHWDSLYKENLEASVALLKRLVEEWKEHSLKLSSSPSDTASLNRTMKSFRLKNEEAITEGKGNGSLYKEADKSCKVISGRLSRGSACLKGTAITVVVLAAAAAFLSSNPEATSELKSLVDSLELHQYYNPIITAFKN</sequence>
<reference evidence="1 2" key="1">
    <citation type="journal article" date="2020" name="BMC Genomics">
        <title>Intraspecific diversification of the crop wild relative Brassica cretica Lam. using demographic model selection.</title>
        <authorList>
            <person name="Kioukis A."/>
            <person name="Michalopoulou V.A."/>
            <person name="Briers L."/>
            <person name="Pirintsos S."/>
            <person name="Studholme D.J."/>
            <person name="Pavlidis P."/>
            <person name="Sarris P.F."/>
        </authorList>
    </citation>
    <scope>NUCLEOTIDE SEQUENCE [LARGE SCALE GENOMIC DNA]</scope>
    <source>
        <strain evidence="2">cv. PFS-1207/04</strain>
    </source>
</reference>
<protein>
    <submittedName>
        <fullName evidence="1">Uncharacterized protein</fullName>
    </submittedName>
</protein>
<proteinExistence type="predicted"/>
<organism evidence="1 2">
    <name type="scientific">Brassica cretica</name>
    <name type="common">Mustard</name>
    <dbReference type="NCBI Taxonomy" id="69181"/>
    <lineage>
        <taxon>Eukaryota</taxon>
        <taxon>Viridiplantae</taxon>
        <taxon>Streptophyta</taxon>
        <taxon>Embryophyta</taxon>
        <taxon>Tracheophyta</taxon>
        <taxon>Spermatophyta</taxon>
        <taxon>Magnoliopsida</taxon>
        <taxon>eudicotyledons</taxon>
        <taxon>Gunneridae</taxon>
        <taxon>Pentapetalae</taxon>
        <taxon>rosids</taxon>
        <taxon>malvids</taxon>
        <taxon>Brassicales</taxon>
        <taxon>Brassicaceae</taxon>
        <taxon>Brassiceae</taxon>
        <taxon>Brassica</taxon>
    </lineage>
</organism>
<dbReference type="PANTHER" id="PTHR13448:SF13">
    <property type="entry name" value="(RAPE) HYPOTHETICAL PROTEIN"/>
    <property type="match status" value="1"/>
</dbReference>
<dbReference type="PANTHER" id="PTHR13448">
    <property type="entry name" value="TRANSMEMBRANE PROTEIN 214"/>
    <property type="match status" value="1"/>
</dbReference>
<gene>
    <name evidence="1" type="ORF">DY000_02063584</name>
</gene>
<accession>A0ABQ7AQN3</accession>
<dbReference type="InterPro" id="IPR019308">
    <property type="entry name" value="TMEM214"/>
</dbReference>
<evidence type="ECO:0000313" key="1">
    <source>
        <dbReference type="EMBL" id="KAF3516449.1"/>
    </source>
</evidence>
<name>A0ABQ7AQN3_BRACR</name>
<comment type="caution">
    <text evidence="1">The sequence shown here is derived from an EMBL/GenBank/DDBJ whole genome shotgun (WGS) entry which is preliminary data.</text>
</comment>
<evidence type="ECO:0000313" key="2">
    <source>
        <dbReference type="Proteomes" id="UP000266723"/>
    </source>
</evidence>
<dbReference type="Pfam" id="PF10151">
    <property type="entry name" value="TMEM214"/>
    <property type="match status" value="1"/>
</dbReference>
<dbReference type="Proteomes" id="UP000266723">
    <property type="component" value="Unassembled WGS sequence"/>
</dbReference>
<dbReference type="EMBL" id="QGKV02001556">
    <property type="protein sequence ID" value="KAF3516449.1"/>
    <property type="molecule type" value="Genomic_DNA"/>
</dbReference>
<keyword evidence="2" id="KW-1185">Reference proteome</keyword>